<protein>
    <submittedName>
        <fullName evidence="1">Uncharacterized protein</fullName>
    </submittedName>
</protein>
<dbReference type="RefSeq" id="WP_220191732.1">
    <property type="nucleotide sequence ID" value="NZ_BNJF01000001.1"/>
</dbReference>
<gene>
    <name evidence="1" type="ORF">KSX_03170</name>
</gene>
<dbReference type="AlphaFoldDB" id="A0A8J3HY82"/>
<reference evidence="1" key="1">
    <citation type="submission" date="2020-10" db="EMBL/GenBank/DDBJ databases">
        <title>Taxonomic study of unclassified bacteria belonging to the class Ktedonobacteria.</title>
        <authorList>
            <person name="Yabe S."/>
            <person name="Wang C.M."/>
            <person name="Zheng Y."/>
            <person name="Sakai Y."/>
            <person name="Cavaletti L."/>
            <person name="Monciardini P."/>
            <person name="Donadio S."/>
        </authorList>
    </citation>
    <scope>NUCLEOTIDE SEQUENCE</scope>
    <source>
        <strain evidence="1">SOSP1-1</strain>
    </source>
</reference>
<proteinExistence type="predicted"/>
<accession>A0A8J3HY82</accession>
<comment type="caution">
    <text evidence="1">The sequence shown here is derived from an EMBL/GenBank/DDBJ whole genome shotgun (WGS) entry which is preliminary data.</text>
</comment>
<dbReference type="Proteomes" id="UP000612362">
    <property type="component" value="Unassembled WGS sequence"/>
</dbReference>
<evidence type="ECO:0000313" key="2">
    <source>
        <dbReference type="Proteomes" id="UP000612362"/>
    </source>
</evidence>
<sequence>MDKDQNQLKQWRRELAGQPAQHLAPLRQAIMYLQKQRAWIGSYEQWNALAAQQCGGGIAR</sequence>
<keyword evidence="2" id="KW-1185">Reference proteome</keyword>
<organism evidence="1 2">
    <name type="scientific">Ktedonospora formicarum</name>
    <dbReference type="NCBI Taxonomy" id="2778364"/>
    <lineage>
        <taxon>Bacteria</taxon>
        <taxon>Bacillati</taxon>
        <taxon>Chloroflexota</taxon>
        <taxon>Ktedonobacteria</taxon>
        <taxon>Ktedonobacterales</taxon>
        <taxon>Ktedonobacteraceae</taxon>
        <taxon>Ktedonospora</taxon>
    </lineage>
</organism>
<dbReference type="EMBL" id="BNJF01000001">
    <property type="protein sequence ID" value="GHO42154.1"/>
    <property type="molecule type" value="Genomic_DNA"/>
</dbReference>
<name>A0A8J3HY82_9CHLR</name>
<evidence type="ECO:0000313" key="1">
    <source>
        <dbReference type="EMBL" id="GHO42154.1"/>
    </source>
</evidence>